<dbReference type="RefSeq" id="WP_096862980.1">
    <property type="nucleotide sequence ID" value="NZ_CP023668.1"/>
</dbReference>
<accession>A0A291IS50</accession>
<dbReference type="GO" id="GO:0008170">
    <property type="term" value="F:N-methyltransferase activity"/>
    <property type="evidence" value="ECO:0007669"/>
    <property type="project" value="UniProtKB-ARBA"/>
</dbReference>
<dbReference type="KEGG" id="mlac:CP520_03055"/>
<dbReference type="AlphaFoldDB" id="A0A291IS50"/>
<dbReference type="PROSITE" id="PS00092">
    <property type="entry name" value="N6_MTASE"/>
    <property type="match status" value="1"/>
</dbReference>
<dbReference type="Pfam" id="PF05175">
    <property type="entry name" value="MTS"/>
    <property type="match status" value="1"/>
</dbReference>
<dbReference type="PANTHER" id="PTHR47739:SF1">
    <property type="entry name" value="TRNA1(VAL) (ADENINE(37)-N6)-METHYLTRANSFERASE"/>
    <property type="match status" value="1"/>
</dbReference>
<evidence type="ECO:0000259" key="1">
    <source>
        <dbReference type="Pfam" id="PF05175"/>
    </source>
</evidence>
<dbReference type="InterPro" id="IPR050210">
    <property type="entry name" value="tRNA_Adenine-N(6)_MTase"/>
</dbReference>
<sequence length="240" mass="27203">MKELNNLLGYKDRHIYQDTEMFNFTLDSILLARFVSLNAKKKRIVDFGTNNAVIPLIISKYTNANITGVEIQPKAVELAKENVDLNELQSQIKIVQNDIADFAKENVHQFDVVICNPPFFEVGEKTKTREISQEVVNARHETLINLDGIVKSAGLCLNNGGTFAMVHRAERIGEIIELFNKYKITPKKMQFIYSKPGYDAKTVLIEGEKQGNKGMTILPAIIAHNVDETYTQQVLDLFRD</sequence>
<keyword evidence="3" id="KW-1185">Reference proteome</keyword>
<organism evidence="2 3">
    <name type="scientific">Mesoplasma lactucae ATCC 49193</name>
    <dbReference type="NCBI Taxonomy" id="81460"/>
    <lineage>
        <taxon>Bacteria</taxon>
        <taxon>Bacillati</taxon>
        <taxon>Mycoplasmatota</taxon>
        <taxon>Mollicutes</taxon>
        <taxon>Entomoplasmatales</taxon>
        <taxon>Entomoplasmataceae</taxon>
        <taxon>Mesoplasma</taxon>
    </lineage>
</organism>
<dbReference type="Proteomes" id="UP000232227">
    <property type="component" value="Chromosome"/>
</dbReference>
<evidence type="ECO:0000313" key="3">
    <source>
        <dbReference type="Proteomes" id="UP000232227"/>
    </source>
</evidence>
<reference evidence="2 3" key="1">
    <citation type="submission" date="2017-09" db="EMBL/GenBank/DDBJ databases">
        <title>SPAdes assembly of the Mesoplasma lactucae genome.</title>
        <authorList>
            <person name="Knight T.F."/>
            <person name="Rubinstein R."/>
            <person name="Citino T."/>
        </authorList>
    </citation>
    <scope>NUCLEOTIDE SEQUENCE [LARGE SCALE GENOMIC DNA]</scope>
    <source>
        <strain evidence="2 3">831-C4</strain>
    </source>
</reference>
<dbReference type="SUPFAM" id="SSF53335">
    <property type="entry name" value="S-adenosyl-L-methionine-dependent methyltransferases"/>
    <property type="match status" value="1"/>
</dbReference>
<protein>
    <submittedName>
        <fullName evidence="2">SAM-dependent methyltransferase</fullName>
    </submittedName>
</protein>
<dbReference type="InterPro" id="IPR002052">
    <property type="entry name" value="DNA_methylase_N6_adenine_CS"/>
</dbReference>
<feature type="domain" description="Methyltransferase small" evidence="1">
    <location>
        <begin position="30"/>
        <end position="143"/>
    </location>
</feature>
<dbReference type="InterPro" id="IPR029063">
    <property type="entry name" value="SAM-dependent_MTases_sf"/>
</dbReference>
<name>A0A291IS50_9MOLU</name>
<dbReference type="GO" id="GO:0003676">
    <property type="term" value="F:nucleic acid binding"/>
    <property type="evidence" value="ECO:0007669"/>
    <property type="project" value="InterPro"/>
</dbReference>
<dbReference type="Gene3D" id="3.40.50.150">
    <property type="entry name" value="Vaccinia Virus protein VP39"/>
    <property type="match status" value="1"/>
</dbReference>
<dbReference type="CDD" id="cd02440">
    <property type="entry name" value="AdoMet_MTases"/>
    <property type="match status" value="1"/>
</dbReference>
<keyword evidence="2" id="KW-0489">Methyltransferase</keyword>
<evidence type="ECO:0000313" key="2">
    <source>
        <dbReference type="EMBL" id="ATG97692.1"/>
    </source>
</evidence>
<dbReference type="InterPro" id="IPR007848">
    <property type="entry name" value="Small_mtfrase_dom"/>
</dbReference>
<keyword evidence="2" id="KW-0808">Transferase</keyword>
<proteinExistence type="predicted"/>
<dbReference type="PANTHER" id="PTHR47739">
    <property type="entry name" value="TRNA1(VAL) (ADENINE(37)-N6)-METHYLTRANSFERASE"/>
    <property type="match status" value="1"/>
</dbReference>
<dbReference type="EMBL" id="CP023668">
    <property type="protein sequence ID" value="ATG97692.1"/>
    <property type="molecule type" value="Genomic_DNA"/>
</dbReference>
<gene>
    <name evidence="2" type="ORF">CP520_03055</name>
</gene>
<dbReference type="GO" id="GO:0032259">
    <property type="term" value="P:methylation"/>
    <property type="evidence" value="ECO:0007669"/>
    <property type="project" value="UniProtKB-KW"/>
</dbReference>
<dbReference type="OrthoDB" id="9777257at2"/>
<dbReference type="GO" id="GO:0008757">
    <property type="term" value="F:S-adenosylmethionine-dependent methyltransferase activity"/>
    <property type="evidence" value="ECO:0007669"/>
    <property type="project" value="UniProtKB-ARBA"/>
</dbReference>